<proteinExistence type="predicted"/>
<feature type="compositionally biased region" description="Basic and acidic residues" evidence="1">
    <location>
        <begin position="1831"/>
        <end position="1863"/>
    </location>
</feature>
<evidence type="ECO:0000259" key="5">
    <source>
        <dbReference type="Pfam" id="PF17998"/>
    </source>
</evidence>
<dbReference type="Pfam" id="PF17998">
    <property type="entry name" value="AgI_II_C2"/>
    <property type="match status" value="2"/>
</dbReference>
<accession>A0ABX1SVU8</accession>
<evidence type="ECO:0000256" key="2">
    <source>
        <dbReference type="SAM" id="Phobius"/>
    </source>
</evidence>
<keyword evidence="2" id="KW-0472">Membrane</keyword>
<evidence type="ECO:0000256" key="1">
    <source>
        <dbReference type="SAM" id="MobiDB-lite"/>
    </source>
</evidence>
<organism evidence="6 7">
    <name type="scientific">Bifidobacterium panos</name>
    <dbReference type="NCBI Taxonomy" id="2675321"/>
    <lineage>
        <taxon>Bacteria</taxon>
        <taxon>Bacillati</taxon>
        <taxon>Actinomycetota</taxon>
        <taxon>Actinomycetes</taxon>
        <taxon>Bifidobacteriales</taxon>
        <taxon>Bifidobacteriaceae</taxon>
        <taxon>Bifidobacterium</taxon>
    </lineage>
</organism>
<reference evidence="6 7" key="1">
    <citation type="submission" date="2020-02" db="EMBL/GenBank/DDBJ databases">
        <title>Characterization of phylogenetic diversity of novel bifidobacterial species isolated in Czech ZOOs.</title>
        <authorList>
            <person name="Lugli G.A."/>
            <person name="Vera N.B."/>
            <person name="Ventura M."/>
        </authorList>
    </citation>
    <scope>NUCLEOTIDE SEQUENCE [LARGE SCALE GENOMIC DNA]</scope>
    <source>
        <strain evidence="6 7">DSM 109963</strain>
    </source>
</reference>
<feature type="transmembrane region" description="Helical" evidence="2">
    <location>
        <begin position="1901"/>
        <end position="1923"/>
    </location>
</feature>
<sequence>MSVKLRRWMAVLMALVASMALLVAATPRASAGDGGGKGEDGGGGDKPADMSVVWKVKDSWAATNAGVRAALTEMGYSVNEGDTDADTVINNSINAANAECVASYTGTDSADCRLVGVGVAIGDGKWWAANHVDVKDTWTTAFKTATENKTYTYNGTTWNVDTQWTDKKGTRSVSKLAESSVDSKLDASLRVIVLAKDQPAPPNYTLTGSTEASSGVTTAGQTGAVHDKLTLSRSGSSIAEDVSGKVTLHWKGVDGTALEAKKDFTAPNEGTSDLPEFWACDLKADWKVWPAGKYWFDVAIPQTSKMSAGLDLYGENEASESWNVATPPPSKDLTAADGSAVTDANRQLASGSLYTAHVRAQSNAATHLWLYDTIDTKDVWIGAVDKDDLSKVTVSDPSGKTVAAAVSVDDSEAGKRIVKARVDNTVPGQYVLNVPQAAKPTGKDYTIKDDSKVCYGGDNNTCQVGDSREVSKITPDPNKVWVLDAKGALTASDPDKTNNKGSDTKTFVTGDSIGAVVNGRIPGHLLNPFTSYSITDDWSDSAKWIDWNHKDQVKVYVDGKDETSNFDIAIDTAKHTTTATAKSSFLLKTAMGTKDRPVKLYIGGIIYKAPSVEYAVTEKKLTNSASEKWNNESKPTNDPPVWVRNPKPDKIWSADQTQASTASDSAWSNKVNADTHTFVPQDDFSVTVNGTLPKNLAANMTAYELGDDFSASAKYANFDSSTVRVTIDGKEATSSFDVHKEGNKIWVTGKQSLLGASANQSADRKVRVTIKGTFKEGVISAGQEASMTNGCWEKWNNQDITGNDPPVLVRLPKPDKTWSADQTQAASASDSAWKNNVNADTHTFVQQDDFGVTVNGTLPKNLAANMTAYELGDDFSASAKYVDLDAATVAVTIDGKEATSSFDVHKENNKVWVSAKQSLLGTTINQANDRKVRVTIKGLFKKGMLSAGQKASMTNGVWEKWNRQTITGNNPPVKEWSPNPDKSWIKLGDDGKWQTVIDPDETNKTGADALTFLDGDQVASVVNGTIANDLVKVTDITLTDDYTNADYIWDLTSDTSKIRVYEADATTDAKSSVSDIANKGKDVTSSFDIKVEGTKVTATAKAEYRAAQVGLKSPKQITLLLPGVINFANGKGAAQVRKDFKKAANAEVTFCTAADGTKLTNKASEKVNNETQNTNEPYICGYIPPNPKNVEAEASQGGDHEDINGKVVFPGQKVEYTLTTQPTLPTSLAYKVKTVGFVDSYDEYLTPDKQTLELTDLSTGLPVSKKKYTTKWDDAKHTFTVTITGAKLLEQWKAGGTPRLLVRFEGTVSKDVPATKNEFTNQYELVINNSITPSNEVYNDPPDITPEKADMSSKDATISIDGKTLLLGETGNYVVTLDAKNITEDNTAYKVQRLGMVDDFDDEYLSVDQTKIEVLGADGKDVTGKFNVQLKDGVVYVFAKTVDTEIPATGETVKGDPQPTDLKAYSEKTLDPLKDPSIDQNLLGQQYQVILPYTVVKVTDGYVVKNTATQITNDRKDVTNTVSNPLKPINPSKDVTVKVDGESMNGKSVYKDRLFLYQLDSSVVPANRAYQDVADWTVSDQLDPEYDQYTGNWAVYAAADLYKDGKVLAKKGDKLAGKNFDSSKFGGDLFTATSSDKGLVTIKATDAYLKLVSADGAHEAGWRAHIQCRRVKFTERHENQFAERFNGVDRESNIVWTKTPDLTPSISVEKWDTKSGFPDGDRDDTKDALTVTGDTDITFTITNTSKTDEESGEGAVFQVRDLELEDSTVAGDGTVTDLKYPDNWDTLVLKPGESVDVHGTLKGVTEKHTDRAKVSGTPLVSCPVEESDPFVEGKKTDDKTDKTDGKSDDKSDQSDDDGKSDKQIKTVTIDGQTYCADTRVESDPDDWSGKSEPLARTGAGVAWFAGIVILLAVCGLVTNAVYFQVCKRRHAA</sequence>
<dbReference type="Gene3D" id="2.60.40.740">
    <property type="match status" value="4"/>
</dbReference>
<dbReference type="Proteomes" id="UP000553756">
    <property type="component" value="Unassembled WGS sequence"/>
</dbReference>
<dbReference type="NCBIfam" id="TIGR04228">
    <property type="entry name" value="isopep_sspB_C2"/>
    <property type="match status" value="1"/>
</dbReference>
<feature type="signal peptide" evidence="3">
    <location>
        <begin position="1"/>
        <end position="31"/>
    </location>
</feature>
<gene>
    <name evidence="6" type="ORF">G1C94_0576</name>
</gene>
<feature type="chain" id="PRO_5046915265" evidence="3">
    <location>
        <begin position="32"/>
        <end position="1932"/>
    </location>
</feature>
<dbReference type="EMBL" id="JAAIIJ010000009">
    <property type="protein sequence ID" value="NMN01955.1"/>
    <property type="molecule type" value="Genomic_DNA"/>
</dbReference>
<keyword evidence="2" id="KW-0812">Transmembrane</keyword>
<feature type="compositionally biased region" description="Polar residues" evidence="1">
    <location>
        <begin position="623"/>
        <end position="636"/>
    </location>
</feature>
<protein>
    <submittedName>
        <fullName evidence="6">Adhesin</fullName>
    </submittedName>
</protein>
<dbReference type="Pfam" id="PF16364">
    <property type="entry name" value="Antigen_C"/>
    <property type="match status" value="1"/>
</dbReference>
<comment type="caution">
    <text evidence="6">The sequence shown here is derived from an EMBL/GenBank/DDBJ whole genome shotgun (WGS) entry which is preliminary data.</text>
</comment>
<keyword evidence="3" id="KW-0732">Signal</keyword>
<feature type="region of interest" description="Disordered" evidence="1">
    <location>
        <begin position="623"/>
        <end position="643"/>
    </location>
</feature>
<dbReference type="InterPro" id="IPR026345">
    <property type="entry name" value="Adh_isopep-form_adh_dom"/>
</dbReference>
<dbReference type="InterPro" id="IPR032300">
    <property type="entry name" value="Antigen_C"/>
</dbReference>
<name>A0ABX1SVU8_9BIFI</name>
<feature type="region of interest" description="Disordered" evidence="1">
    <location>
        <begin position="1805"/>
        <end position="1863"/>
    </location>
</feature>
<evidence type="ECO:0000313" key="7">
    <source>
        <dbReference type="Proteomes" id="UP000553756"/>
    </source>
</evidence>
<feature type="domain" description="Adhesin isopeptide-forming adherence" evidence="5">
    <location>
        <begin position="1346"/>
        <end position="1526"/>
    </location>
</feature>
<feature type="domain" description="Cell surface antigen C-terminal" evidence="4">
    <location>
        <begin position="1530"/>
        <end position="1700"/>
    </location>
</feature>
<feature type="region of interest" description="Disordered" evidence="1">
    <location>
        <begin position="29"/>
        <end position="48"/>
    </location>
</feature>
<evidence type="ECO:0000259" key="4">
    <source>
        <dbReference type="Pfam" id="PF16364"/>
    </source>
</evidence>
<evidence type="ECO:0000256" key="3">
    <source>
        <dbReference type="SAM" id="SignalP"/>
    </source>
</evidence>
<keyword evidence="7" id="KW-1185">Reference proteome</keyword>
<dbReference type="RefSeq" id="WP_253902291.1">
    <property type="nucleotide sequence ID" value="NZ_JAAIIJ010000009.1"/>
</dbReference>
<evidence type="ECO:0000313" key="6">
    <source>
        <dbReference type="EMBL" id="NMN01955.1"/>
    </source>
</evidence>
<keyword evidence="2" id="KW-1133">Transmembrane helix</keyword>
<feature type="domain" description="Adhesin isopeptide-forming adherence" evidence="5">
    <location>
        <begin position="1199"/>
        <end position="1340"/>
    </location>
</feature>